<evidence type="ECO:0000313" key="1">
    <source>
        <dbReference type="EMBL" id="MCC2164126.1"/>
    </source>
</evidence>
<name>A0AAE3ANV9_9FIRM</name>
<sequence length="283" mass="29826">MARFTNYATLSYNGGSTDSNTVTGELLEVLSASKTAVKEVYTAKDRVTYVLSLINSGKTEFAGLTVTDDLGGYLFKENLVYPLSYVEGSLRAYVNGVLQIAPTVTAGPPLLIEGVSVPAEGNTILIYEAEVTEYAPLGIESVVTNTATITGGGLNAPLTVTETIGMENKADLSISKALCPSTVTENGQLTYTFVIENSGNVEATEEDSVVLSDTFNPKLKAITVTFNGTVWTEGVNYTYDADTGVFATLEGQITVPSASYVQNEDGTWSTNPGSATLVITGTV</sequence>
<dbReference type="Proteomes" id="UP001198962">
    <property type="component" value="Unassembled WGS sequence"/>
</dbReference>
<dbReference type="RefSeq" id="WP_308450844.1">
    <property type="nucleotide sequence ID" value="NZ_JAJEPU010000008.1"/>
</dbReference>
<organism evidence="1 2">
    <name type="scientific">Brotaphodocola catenula</name>
    <dbReference type="NCBI Taxonomy" id="2885361"/>
    <lineage>
        <taxon>Bacteria</taxon>
        <taxon>Bacillati</taxon>
        <taxon>Bacillota</taxon>
        <taxon>Clostridia</taxon>
        <taxon>Lachnospirales</taxon>
        <taxon>Lachnospiraceae</taxon>
        <taxon>Brotaphodocola</taxon>
    </lineage>
</organism>
<comment type="caution">
    <text evidence="1">The sequence shown here is derived from an EMBL/GenBank/DDBJ whole genome shotgun (WGS) entry which is preliminary data.</text>
</comment>
<protein>
    <recommendedName>
        <fullName evidence="3">DUF11 domain-containing protein</fullName>
    </recommendedName>
</protein>
<dbReference type="AlphaFoldDB" id="A0AAE3ANV9"/>
<reference evidence="1" key="1">
    <citation type="submission" date="2021-10" db="EMBL/GenBank/DDBJ databases">
        <title>Anaerobic single-cell dispensing facilitates the cultivation of human gut bacteria.</title>
        <authorList>
            <person name="Afrizal A."/>
        </authorList>
    </citation>
    <scope>NUCLEOTIDE SEQUENCE</scope>
    <source>
        <strain evidence="1">CLA-AA-H274</strain>
    </source>
</reference>
<proteinExistence type="predicted"/>
<gene>
    <name evidence="1" type="ORF">LKD32_04360</name>
</gene>
<evidence type="ECO:0000313" key="2">
    <source>
        <dbReference type="Proteomes" id="UP001198962"/>
    </source>
</evidence>
<evidence type="ECO:0008006" key="3">
    <source>
        <dbReference type="Google" id="ProtNLM"/>
    </source>
</evidence>
<keyword evidence="2" id="KW-1185">Reference proteome</keyword>
<dbReference type="EMBL" id="JAJEPU010000008">
    <property type="protein sequence ID" value="MCC2164126.1"/>
    <property type="molecule type" value="Genomic_DNA"/>
</dbReference>
<accession>A0AAE3ANV9</accession>